<gene>
    <name evidence="6" type="primary">Os03g0586800_2</name>
    <name evidence="6" type="ORF">Zm00014a_012188</name>
</gene>
<keyword evidence="3" id="KW-0067">ATP-binding</keyword>
<dbReference type="GO" id="GO:0005737">
    <property type="term" value="C:cytoplasm"/>
    <property type="evidence" value="ECO:0007669"/>
    <property type="project" value="InterPro"/>
</dbReference>
<dbReference type="AlphaFoldDB" id="A0A3L6F6P6"/>
<name>A0A3L6F6P6_MAIZE</name>
<protein>
    <submittedName>
        <fullName evidence="6">Lysine--tRNA ligase</fullName>
    </submittedName>
</protein>
<dbReference type="Proteomes" id="UP000251960">
    <property type="component" value="Chromosome 4"/>
</dbReference>
<evidence type="ECO:0000256" key="4">
    <source>
        <dbReference type="SAM" id="MobiDB-lite"/>
    </source>
</evidence>
<dbReference type="PRINTS" id="PR00982">
    <property type="entry name" value="TRNASYNTHLYS"/>
</dbReference>
<dbReference type="GO" id="GO:0004824">
    <property type="term" value="F:lysine-tRNA ligase activity"/>
    <property type="evidence" value="ECO:0007669"/>
    <property type="project" value="InterPro"/>
</dbReference>
<dbReference type="Gene3D" id="3.30.930.10">
    <property type="entry name" value="Bira Bifunctional Protein, Domain 2"/>
    <property type="match status" value="1"/>
</dbReference>
<dbReference type="GO" id="GO:0006430">
    <property type="term" value="P:lysyl-tRNA aminoacylation"/>
    <property type="evidence" value="ECO:0007669"/>
    <property type="project" value="InterPro"/>
</dbReference>
<evidence type="ECO:0000259" key="5">
    <source>
        <dbReference type="PROSITE" id="PS50862"/>
    </source>
</evidence>
<dbReference type="PROSITE" id="PS50862">
    <property type="entry name" value="AA_TRNA_LIGASE_II"/>
    <property type="match status" value="1"/>
</dbReference>
<dbReference type="GO" id="GO:0005524">
    <property type="term" value="F:ATP binding"/>
    <property type="evidence" value="ECO:0007669"/>
    <property type="project" value="UniProtKB-KW"/>
</dbReference>
<evidence type="ECO:0000313" key="6">
    <source>
        <dbReference type="EMBL" id="PWZ28680.1"/>
    </source>
</evidence>
<dbReference type="PANTHER" id="PTHR42918">
    <property type="entry name" value="LYSYL-TRNA SYNTHETASE"/>
    <property type="match status" value="1"/>
</dbReference>
<organism evidence="6 7">
    <name type="scientific">Zea mays</name>
    <name type="common">Maize</name>
    <dbReference type="NCBI Taxonomy" id="4577"/>
    <lineage>
        <taxon>Eukaryota</taxon>
        <taxon>Viridiplantae</taxon>
        <taxon>Streptophyta</taxon>
        <taxon>Embryophyta</taxon>
        <taxon>Tracheophyta</taxon>
        <taxon>Spermatophyta</taxon>
        <taxon>Magnoliopsida</taxon>
        <taxon>Liliopsida</taxon>
        <taxon>Poales</taxon>
        <taxon>Poaceae</taxon>
        <taxon>PACMAD clade</taxon>
        <taxon>Panicoideae</taxon>
        <taxon>Andropogonodae</taxon>
        <taxon>Andropogoneae</taxon>
        <taxon>Tripsacinae</taxon>
        <taxon>Zea</taxon>
    </lineage>
</organism>
<dbReference type="EMBL" id="NCVQ01000005">
    <property type="protein sequence ID" value="PWZ28680.1"/>
    <property type="molecule type" value="Genomic_DNA"/>
</dbReference>
<feature type="region of interest" description="Disordered" evidence="4">
    <location>
        <begin position="34"/>
        <end position="94"/>
    </location>
</feature>
<evidence type="ECO:0000256" key="2">
    <source>
        <dbReference type="ARBA" id="ARBA00022741"/>
    </source>
</evidence>
<feature type="compositionally biased region" description="Polar residues" evidence="4">
    <location>
        <begin position="42"/>
        <end position="59"/>
    </location>
</feature>
<evidence type="ECO:0000256" key="3">
    <source>
        <dbReference type="ARBA" id="ARBA00022840"/>
    </source>
</evidence>
<dbReference type="InterPro" id="IPR045864">
    <property type="entry name" value="aa-tRNA-synth_II/BPL/LPL"/>
</dbReference>
<dbReference type="PANTHER" id="PTHR42918:SF9">
    <property type="entry name" value="LYSINE--TRNA LIGASE"/>
    <property type="match status" value="1"/>
</dbReference>
<comment type="caution">
    <text evidence="6">The sequence shown here is derived from an EMBL/GenBank/DDBJ whole genome shotgun (WGS) entry which is preliminary data.</text>
</comment>
<dbReference type="InterPro" id="IPR006195">
    <property type="entry name" value="aa-tRNA-synth_II"/>
</dbReference>
<dbReference type="InterPro" id="IPR004364">
    <property type="entry name" value="Aa-tRNA-synt_II"/>
</dbReference>
<evidence type="ECO:0000313" key="7">
    <source>
        <dbReference type="Proteomes" id="UP000251960"/>
    </source>
</evidence>
<evidence type="ECO:0000256" key="1">
    <source>
        <dbReference type="ARBA" id="ARBA00022598"/>
    </source>
</evidence>
<reference evidence="6 7" key="1">
    <citation type="journal article" date="2018" name="Nat. Genet.">
        <title>Extensive intraspecific gene order and gene structural variations between Mo17 and other maize genomes.</title>
        <authorList>
            <person name="Sun S."/>
            <person name="Zhou Y."/>
            <person name="Chen J."/>
            <person name="Shi J."/>
            <person name="Zhao H."/>
            <person name="Zhao H."/>
            <person name="Song W."/>
            <person name="Zhang M."/>
            <person name="Cui Y."/>
            <person name="Dong X."/>
            <person name="Liu H."/>
            <person name="Ma X."/>
            <person name="Jiao Y."/>
            <person name="Wang B."/>
            <person name="Wei X."/>
            <person name="Stein J.C."/>
            <person name="Glaubitz J.C."/>
            <person name="Lu F."/>
            <person name="Yu G."/>
            <person name="Liang C."/>
            <person name="Fengler K."/>
            <person name="Li B."/>
            <person name="Rafalski A."/>
            <person name="Schnable P.S."/>
            <person name="Ware D.H."/>
            <person name="Buckler E.S."/>
            <person name="Lai J."/>
        </authorList>
    </citation>
    <scope>NUCLEOTIDE SEQUENCE [LARGE SCALE GENOMIC DNA]</scope>
    <source>
        <strain evidence="7">cv. Missouri 17</strain>
        <tissue evidence="6">Seedling</tissue>
    </source>
</reference>
<sequence>MAVIAYRRAVLLHGHQRSRTARALDPSVVAVASHGRGRRRTWPSSPTGVRCSCTGTISGRNGGRPHPAPTPSRSGAVPSSEKAKIQPPSSTTTASRFKHSTASWWNDASVRLYAVLLRETRYRQRYLDLMVNHEVRHIFKTRSKVVSFIRKFLDDREFLEVETPMMNMIAGGAAARPFITHHNELNMRLFMRIAPELYLKELVVGGLDRVYEIGKQFRNEGIDLTHNPEFTTCEFYMAYADYNDLMELTETMLSGMVKELTGGYKIKYHANGVTNSPIEIDFTPPFRRIDMIKDLEAMANLNIPKDLASDEAKRYLIEACAKYDVKCPPPQTTSLRPGSLLPIEEPLLELERPPIFSAPLFSSFIVPAQQNKRFFLQPAVRELSFLNYSEHFATEARTVMAFTIASSIVGQTVGSRAECCSKESSNKGY</sequence>
<proteinExistence type="predicted"/>
<keyword evidence="1 6" id="KW-0436">Ligase</keyword>
<feature type="domain" description="Aminoacyl-transfer RNA synthetases class-II family profile" evidence="5">
    <location>
        <begin position="139"/>
        <end position="429"/>
    </location>
</feature>
<dbReference type="InterPro" id="IPR018149">
    <property type="entry name" value="Lys-tRNA-synth_II_C"/>
</dbReference>
<dbReference type="SUPFAM" id="SSF55681">
    <property type="entry name" value="Class II aaRS and biotin synthetases"/>
    <property type="match status" value="1"/>
</dbReference>
<keyword evidence="2" id="KW-0547">Nucleotide-binding</keyword>
<accession>A0A3L6F6P6</accession>
<dbReference type="Pfam" id="PF00152">
    <property type="entry name" value="tRNA-synt_2"/>
    <property type="match status" value="1"/>
</dbReference>